<protein>
    <submittedName>
        <fullName evidence="2">Uncharacterized protein</fullName>
    </submittedName>
</protein>
<evidence type="ECO:0000313" key="2">
    <source>
        <dbReference type="EMBL" id="MPN31048.1"/>
    </source>
</evidence>
<evidence type="ECO:0000256" key="1">
    <source>
        <dbReference type="SAM" id="Phobius"/>
    </source>
</evidence>
<feature type="transmembrane region" description="Helical" evidence="1">
    <location>
        <begin position="66"/>
        <end position="89"/>
    </location>
</feature>
<keyword evidence="1" id="KW-0812">Transmembrane</keyword>
<proteinExistence type="predicted"/>
<keyword evidence="1" id="KW-0472">Membrane</keyword>
<sequence>MKRNGVKRGLVCLVAAVLLGGVALLLFQYGIVAIRFKGADRYTLLIVWFLEAVGLAFQYRLSPQQAVHTLVMMAIAMVAMLCAMVFYVWDAVKKLNRGTEA</sequence>
<dbReference type="AlphaFoldDB" id="A0A645GW66"/>
<dbReference type="EMBL" id="VSSQ01082419">
    <property type="protein sequence ID" value="MPN31048.1"/>
    <property type="molecule type" value="Genomic_DNA"/>
</dbReference>
<accession>A0A645GW66</accession>
<name>A0A645GW66_9ZZZZ</name>
<comment type="caution">
    <text evidence="2">The sequence shown here is derived from an EMBL/GenBank/DDBJ whole genome shotgun (WGS) entry which is preliminary data.</text>
</comment>
<gene>
    <name evidence="2" type="ORF">SDC9_178519</name>
</gene>
<keyword evidence="1" id="KW-1133">Transmembrane helix</keyword>
<organism evidence="2">
    <name type="scientific">bioreactor metagenome</name>
    <dbReference type="NCBI Taxonomy" id="1076179"/>
    <lineage>
        <taxon>unclassified sequences</taxon>
        <taxon>metagenomes</taxon>
        <taxon>ecological metagenomes</taxon>
    </lineage>
</organism>
<reference evidence="2" key="1">
    <citation type="submission" date="2019-08" db="EMBL/GenBank/DDBJ databases">
        <authorList>
            <person name="Kucharzyk K."/>
            <person name="Murdoch R.W."/>
            <person name="Higgins S."/>
            <person name="Loffler F."/>
        </authorList>
    </citation>
    <scope>NUCLEOTIDE SEQUENCE</scope>
</reference>
<feature type="transmembrane region" description="Helical" evidence="1">
    <location>
        <begin position="12"/>
        <end position="36"/>
    </location>
</feature>